<protein>
    <recommendedName>
        <fullName evidence="3">Toxin-antitoxin system, antitoxin component, ribbon-helix-helix domain protein</fullName>
    </recommendedName>
</protein>
<dbReference type="Proteomes" id="UP000005309">
    <property type="component" value="Unassembled WGS sequence"/>
</dbReference>
<accession>C4V1S4</accession>
<dbReference type="RefSeq" id="WP_006690790.1">
    <property type="nucleotide sequence ID" value="NZ_GG694007.1"/>
</dbReference>
<dbReference type="Pfam" id="PF19807">
    <property type="entry name" value="DUF6290"/>
    <property type="match status" value="1"/>
</dbReference>
<gene>
    <name evidence="1" type="ORF">HMPREF0908_0527</name>
</gene>
<evidence type="ECO:0000313" key="2">
    <source>
        <dbReference type="Proteomes" id="UP000005309"/>
    </source>
</evidence>
<organism evidence="1 2">
    <name type="scientific">Selenomonas flueggei ATCC 43531</name>
    <dbReference type="NCBI Taxonomy" id="638302"/>
    <lineage>
        <taxon>Bacteria</taxon>
        <taxon>Bacillati</taxon>
        <taxon>Bacillota</taxon>
        <taxon>Negativicutes</taxon>
        <taxon>Selenomonadales</taxon>
        <taxon>Selenomonadaceae</taxon>
        <taxon>Selenomonas</taxon>
    </lineage>
</organism>
<dbReference type="InterPro" id="IPR046257">
    <property type="entry name" value="DUF6290"/>
</dbReference>
<dbReference type="HOGENOM" id="CLU_155311_8_3_9"/>
<dbReference type="STRING" id="638302.HMPREF0908_0527"/>
<dbReference type="AlphaFoldDB" id="C4V1S4"/>
<evidence type="ECO:0000313" key="1">
    <source>
        <dbReference type="EMBL" id="EEQ49211.1"/>
    </source>
</evidence>
<name>C4V1S4_9FIRM</name>
<reference evidence="1 2" key="1">
    <citation type="submission" date="2009-04" db="EMBL/GenBank/DDBJ databases">
        <authorList>
            <person name="Qin X."/>
            <person name="Bachman B."/>
            <person name="Battles P."/>
            <person name="Bell A."/>
            <person name="Bess C."/>
            <person name="Bickham C."/>
            <person name="Chaboub L."/>
            <person name="Chen D."/>
            <person name="Coyle M."/>
            <person name="Deiros D.R."/>
            <person name="Dinh H."/>
            <person name="Forbes L."/>
            <person name="Fowler G."/>
            <person name="Francisco L."/>
            <person name="Fu Q."/>
            <person name="Gubbala S."/>
            <person name="Hale W."/>
            <person name="Han Y."/>
            <person name="Hemphill L."/>
            <person name="Highlander S.K."/>
            <person name="Hirani K."/>
            <person name="Hogues M."/>
            <person name="Jackson L."/>
            <person name="Jakkamsetti A."/>
            <person name="Javaid M."/>
            <person name="Jiang H."/>
            <person name="Korchina V."/>
            <person name="Kovar C."/>
            <person name="Lara F."/>
            <person name="Lee S."/>
            <person name="Mata R."/>
            <person name="Mathew T."/>
            <person name="Moen C."/>
            <person name="Morales K."/>
            <person name="Munidasa M."/>
            <person name="Nazareth L."/>
            <person name="Ngo R."/>
            <person name="Nguyen L."/>
            <person name="Okwuonu G."/>
            <person name="Ongeri F."/>
            <person name="Patil S."/>
            <person name="Petrosino J."/>
            <person name="Pham C."/>
            <person name="Pham P."/>
            <person name="Pu L.-L."/>
            <person name="Puazo M."/>
            <person name="Raj R."/>
            <person name="Reid J."/>
            <person name="Rouhana J."/>
            <person name="Saada N."/>
            <person name="Shang Y."/>
            <person name="Simmons D."/>
            <person name="Thornton R."/>
            <person name="Warren J."/>
            <person name="Weissenberger G."/>
            <person name="Zhang J."/>
            <person name="Zhang L."/>
            <person name="Zhou C."/>
            <person name="Zhu D."/>
            <person name="Muzny D."/>
            <person name="Worley K."/>
            <person name="Gibbs R."/>
        </authorList>
    </citation>
    <scope>NUCLEOTIDE SEQUENCE [LARGE SCALE GENOMIC DNA]</scope>
    <source>
        <strain evidence="1 2">ATCC 43531</strain>
    </source>
</reference>
<keyword evidence="2" id="KW-1185">Reference proteome</keyword>
<dbReference type="NCBIfam" id="NF046040">
    <property type="entry name" value="RelB_antitoxin"/>
    <property type="match status" value="1"/>
</dbReference>
<evidence type="ECO:0008006" key="3">
    <source>
        <dbReference type="Google" id="ProtNLM"/>
    </source>
</evidence>
<comment type="caution">
    <text evidence="1">The sequence shown here is derived from an EMBL/GenBank/DDBJ whole genome shotgun (WGS) entry which is preliminary data.</text>
</comment>
<dbReference type="eggNOG" id="ENOG50330GC">
    <property type="taxonomic scope" value="Bacteria"/>
</dbReference>
<dbReference type="OrthoDB" id="3267617at2"/>
<sequence>MSVAIHLKTHEAKLFKKHAARRGMTLSDFAAASMRERIEDELDRQTYEEAMADFRANPVTYTLEDVEKELGLS</sequence>
<proteinExistence type="predicted"/>
<dbReference type="EMBL" id="ACLA01000006">
    <property type="protein sequence ID" value="EEQ49211.1"/>
    <property type="molecule type" value="Genomic_DNA"/>
</dbReference>